<dbReference type="InterPro" id="IPR014729">
    <property type="entry name" value="Rossmann-like_a/b/a_fold"/>
</dbReference>
<dbReference type="InterPro" id="IPR014730">
    <property type="entry name" value="ETF_a/b_N"/>
</dbReference>
<dbReference type="Proteomes" id="UP000263012">
    <property type="component" value="Chromosome"/>
</dbReference>
<dbReference type="InterPro" id="IPR012255">
    <property type="entry name" value="ETF_b"/>
</dbReference>
<dbReference type="CDD" id="cd01714">
    <property type="entry name" value="ETF_beta"/>
    <property type="match status" value="1"/>
</dbReference>
<dbReference type="RefSeq" id="WP_119818146.1">
    <property type="nucleotide sequence ID" value="NZ_CP025066.1"/>
</dbReference>
<feature type="domain" description="Electron transfer flavoprotein alpha/beta-subunit N-terminal" evidence="1">
    <location>
        <begin position="24"/>
        <end position="210"/>
    </location>
</feature>
<dbReference type="SUPFAM" id="SSF52402">
    <property type="entry name" value="Adenine nucleotide alpha hydrolases-like"/>
    <property type="match status" value="1"/>
</dbReference>
<dbReference type="KEGG" id="hdf:AArcSl_1858"/>
<organism evidence="2 3">
    <name type="scientific">Halalkaliarchaeum desulfuricum</name>
    <dbReference type="NCBI Taxonomy" id="2055893"/>
    <lineage>
        <taxon>Archaea</taxon>
        <taxon>Methanobacteriati</taxon>
        <taxon>Methanobacteriota</taxon>
        <taxon>Stenosarchaea group</taxon>
        <taxon>Halobacteria</taxon>
        <taxon>Halobacteriales</taxon>
        <taxon>Haloferacaceae</taxon>
        <taxon>Halalkaliarchaeum</taxon>
    </lineage>
</organism>
<evidence type="ECO:0000313" key="3">
    <source>
        <dbReference type="Proteomes" id="UP000263012"/>
    </source>
</evidence>
<dbReference type="GeneID" id="37878213"/>
<dbReference type="Gene3D" id="3.40.50.620">
    <property type="entry name" value="HUPs"/>
    <property type="match status" value="1"/>
</dbReference>
<dbReference type="AlphaFoldDB" id="A0A343TK62"/>
<dbReference type="SMART" id="SM00893">
    <property type="entry name" value="ETF"/>
    <property type="match status" value="1"/>
</dbReference>
<dbReference type="GO" id="GO:0009055">
    <property type="term" value="F:electron transfer activity"/>
    <property type="evidence" value="ECO:0007669"/>
    <property type="project" value="InterPro"/>
</dbReference>
<dbReference type="EMBL" id="CP025066">
    <property type="protein sequence ID" value="AUX09484.1"/>
    <property type="molecule type" value="Genomic_DNA"/>
</dbReference>
<dbReference type="OrthoDB" id="6635at2157"/>
<dbReference type="PANTHER" id="PTHR21294">
    <property type="entry name" value="ELECTRON TRANSFER FLAVOPROTEIN BETA-SUBUNIT"/>
    <property type="match status" value="1"/>
</dbReference>
<dbReference type="InterPro" id="IPR033948">
    <property type="entry name" value="ETF_beta_N"/>
</dbReference>
<dbReference type="Pfam" id="PF01012">
    <property type="entry name" value="ETF"/>
    <property type="match status" value="1"/>
</dbReference>
<reference evidence="3" key="1">
    <citation type="submission" date="2017-11" db="EMBL/GenBank/DDBJ databases">
        <title>Phenotypic and genomic properties of facultatively anaerobic sulfur-reducing natronoarchaea from hypersaline soda lakes.</title>
        <authorList>
            <person name="Sorokin D.Y."/>
            <person name="Kublanov I.V."/>
            <person name="Roman P."/>
            <person name="Sinninghe Damste J.S."/>
            <person name="Golyshin P.N."/>
            <person name="Rojo D."/>
            <person name="Ciordia S."/>
            <person name="Mena M.D.C."/>
            <person name="Ferrer M."/>
            <person name="Messina E."/>
            <person name="Smedile F."/>
            <person name="La Spada G."/>
            <person name="La Cono V."/>
            <person name="Yakimov M.M."/>
        </authorList>
    </citation>
    <scope>NUCLEOTIDE SEQUENCE [LARGE SCALE GENOMIC DNA]</scope>
    <source>
        <strain evidence="3">AArc-Sl</strain>
    </source>
</reference>
<sequence>MTLSIAVAVKVVPKPEEVTLDEETMTIDREDADSQLDPAAKNAVELALQLKDAAAEAGEDAEVIAVSMGPPFFEEHLQDVVAMGADDAILLSDRAFAGADTYPTSRVLAAGVRKLGDVDLVLCGEESSDSSTGQVPPGIAEWLDAAQVMAVSEAEIEDGSLHAVRTKAGGEETVRVPLPAVASVEYGVNDPRFPDFKRKRWAENEWELTVYDAGDLDLPESELGLDGSYTEVADLEAIEGPDRLGEWVEGDPETQADEIASVIAQEL</sequence>
<name>A0A343TK62_9EURY</name>
<evidence type="ECO:0000313" key="2">
    <source>
        <dbReference type="EMBL" id="AUX09484.1"/>
    </source>
</evidence>
<dbReference type="PIRSF" id="PIRSF000090">
    <property type="entry name" value="Beta-ETF"/>
    <property type="match status" value="1"/>
</dbReference>
<evidence type="ECO:0000259" key="1">
    <source>
        <dbReference type="SMART" id="SM00893"/>
    </source>
</evidence>
<proteinExistence type="predicted"/>
<dbReference type="PANTHER" id="PTHR21294:SF17">
    <property type="entry name" value="PROTEIN FIXA"/>
    <property type="match status" value="1"/>
</dbReference>
<protein>
    <submittedName>
        <fullName evidence="2">Electron transfer flavoprotein beta subunit</fullName>
    </submittedName>
</protein>
<accession>A0A343TK62</accession>
<keyword evidence="3" id="KW-1185">Reference proteome</keyword>
<gene>
    <name evidence="2" type="primary">fixA3</name>
    <name evidence="2" type="ORF">AArcSl_1858</name>
</gene>